<evidence type="ECO:0000313" key="1">
    <source>
        <dbReference type="EMBL" id="KAH9372118.1"/>
    </source>
</evidence>
<comment type="caution">
    <text evidence="1">The sequence shown here is derived from an EMBL/GenBank/DDBJ whole genome shotgun (WGS) entry which is preliminary data.</text>
</comment>
<dbReference type="InterPro" id="IPR036397">
    <property type="entry name" value="RNaseH_sf"/>
</dbReference>
<dbReference type="Gene3D" id="3.30.420.10">
    <property type="entry name" value="Ribonuclease H-like superfamily/Ribonuclease H"/>
    <property type="match status" value="1"/>
</dbReference>
<dbReference type="SUPFAM" id="SSF53098">
    <property type="entry name" value="Ribonuclease H-like"/>
    <property type="match status" value="1"/>
</dbReference>
<dbReference type="Proteomes" id="UP000821853">
    <property type="component" value="Chromosome 3"/>
</dbReference>
<keyword evidence="2" id="KW-1185">Reference proteome</keyword>
<dbReference type="VEuPathDB" id="VectorBase:HLOH_056938"/>
<dbReference type="AlphaFoldDB" id="A0A9J6G129"/>
<organism evidence="1 2">
    <name type="scientific">Haemaphysalis longicornis</name>
    <name type="common">Bush tick</name>
    <dbReference type="NCBI Taxonomy" id="44386"/>
    <lineage>
        <taxon>Eukaryota</taxon>
        <taxon>Metazoa</taxon>
        <taxon>Ecdysozoa</taxon>
        <taxon>Arthropoda</taxon>
        <taxon>Chelicerata</taxon>
        <taxon>Arachnida</taxon>
        <taxon>Acari</taxon>
        <taxon>Parasitiformes</taxon>
        <taxon>Ixodida</taxon>
        <taxon>Ixodoidea</taxon>
        <taxon>Ixodidae</taxon>
        <taxon>Haemaphysalinae</taxon>
        <taxon>Haemaphysalis</taxon>
    </lineage>
</organism>
<accession>A0A9J6G129</accession>
<dbReference type="InterPro" id="IPR012337">
    <property type="entry name" value="RNaseH-like_sf"/>
</dbReference>
<evidence type="ECO:0000313" key="2">
    <source>
        <dbReference type="Proteomes" id="UP000821853"/>
    </source>
</evidence>
<proteinExistence type="predicted"/>
<protein>
    <recommendedName>
        <fullName evidence="3">RNase H type-1 domain-containing protein</fullName>
    </recommendedName>
</protein>
<name>A0A9J6G129_HAELO</name>
<gene>
    <name evidence="1" type="ORF">HPB48_010218</name>
</gene>
<dbReference type="EMBL" id="JABSTR010000005">
    <property type="protein sequence ID" value="KAH9372118.1"/>
    <property type="molecule type" value="Genomic_DNA"/>
</dbReference>
<reference evidence="1 2" key="1">
    <citation type="journal article" date="2020" name="Cell">
        <title>Large-Scale Comparative Analyses of Tick Genomes Elucidate Their Genetic Diversity and Vector Capacities.</title>
        <authorList>
            <consortium name="Tick Genome and Microbiome Consortium (TIGMIC)"/>
            <person name="Jia N."/>
            <person name="Wang J."/>
            <person name="Shi W."/>
            <person name="Du L."/>
            <person name="Sun Y."/>
            <person name="Zhan W."/>
            <person name="Jiang J.F."/>
            <person name="Wang Q."/>
            <person name="Zhang B."/>
            <person name="Ji P."/>
            <person name="Bell-Sakyi L."/>
            <person name="Cui X.M."/>
            <person name="Yuan T.T."/>
            <person name="Jiang B.G."/>
            <person name="Yang W.F."/>
            <person name="Lam T.T."/>
            <person name="Chang Q.C."/>
            <person name="Ding S.J."/>
            <person name="Wang X.J."/>
            <person name="Zhu J.G."/>
            <person name="Ruan X.D."/>
            <person name="Zhao L."/>
            <person name="Wei J.T."/>
            <person name="Ye R.Z."/>
            <person name="Que T.C."/>
            <person name="Du C.H."/>
            <person name="Zhou Y.H."/>
            <person name="Cheng J.X."/>
            <person name="Dai P.F."/>
            <person name="Guo W.B."/>
            <person name="Han X.H."/>
            <person name="Huang E.J."/>
            <person name="Li L.F."/>
            <person name="Wei W."/>
            <person name="Gao Y.C."/>
            <person name="Liu J.Z."/>
            <person name="Shao H.Z."/>
            <person name="Wang X."/>
            <person name="Wang C.C."/>
            <person name="Yang T.C."/>
            <person name="Huo Q.B."/>
            <person name="Li W."/>
            <person name="Chen H.Y."/>
            <person name="Chen S.E."/>
            <person name="Zhou L.G."/>
            <person name="Ni X.B."/>
            <person name="Tian J.H."/>
            <person name="Sheng Y."/>
            <person name="Liu T."/>
            <person name="Pan Y.S."/>
            <person name="Xia L.Y."/>
            <person name="Li J."/>
            <person name="Zhao F."/>
            <person name="Cao W.C."/>
        </authorList>
    </citation>
    <scope>NUCLEOTIDE SEQUENCE [LARGE SCALE GENOMIC DNA]</scope>
    <source>
        <strain evidence="1">HaeL-2018</strain>
    </source>
</reference>
<evidence type="ECO:0008006" key="3">
    <source>
        <dbReference type="Google" id="ProtNLM"/>
    </source>
</evidence>
<dbReference type="OrthoDB" id="421040at2759"/>
<dbReference type="GO" id="GO:0003676">
    <property type="term" value="F:nucleic acid binding"/>
    <property type="evidence" value="ECO:0007669"/>
    <property type="project" value="InterPro"/>
</dbReference>
<sequence>MLLEDPPPAATIFCDSWPALLHLREASGPRGRGGHLEMSLVAKLRDLQGQGCNLRLQWLPDHVGISGNDAADDLNKAAHNSPMAPVSASLVRYDVARDVIRREMAAHHP</sequence>